<dbReference type="STRING" id="314278.NB231_09183"/>
<gene>
    <name evidence="1" type="ORF">NB231_09183</name>
</gene>
<dbReference type="AlphaFoldDB" id="A4BN14"/>
<reference evidence="1 2" key="1">
    <citation type="submission" date="2006-02" db="EMBL/GenBank/DDBJ databases">
        <authorList>
            <person name="Waterbury J."/>
            <person name="Ferriera S."/>
            <person name="Johnson J."/>
            <person name="Kravitz S."/>
            <person name="Halpern A."/>
            <person name="Remington K."/>
            <person name="Beeson K."/>
            <person name="Tran B."/>
            <person name="Rogers Y.-H."/>
            <person name="Friedman R."/>
            <person name="Venter J.C."/>
        </authorList>
    </citation>
    <scope>NUCLEOTIDE SEQUENCE [LARGE SCALE GENOMIC DNA]</scope>
    <source>
        <strain evidence="1 2">Nb-231</strain>
    </source>
</reference>
<comment type="caution">
    <text evidence="1">The sequence shown here is derived from an EMBL/GenBank/DDBJ whole genome shotgun (WGS) entry which is preliminary data.</text>
</comment>
<dbReference type="HOGENOM" id="CLU_3374828_0_0_6"/>
<accession>A4BN14</accession>
<protein>
    <submittedName>
        <fullName evidence="1">Uncharacterized protein</fullName>
    </submittedName>
</protein>
<proteinExistence type="predicted"/>
<evidence type="ECO:0000313" key="2">
    <source>
        <dbReference type="Proteomes" id="UP000003374"/>
    </source>
</evidence>
<dbReference type="EMBL" id="AAOF01000002">
    <property type="protein sequence ID" value="EAR22613.1"/>
    <property type="molecule type" value="Genomic_DNA"/>
</dbReference>
<dbReference type="Proteomes" id="UP000003374">
    <property type="component" value="Unassembled WGS sequence"/>
</dbReference>
<keyword evidence="2" id="KW-1185">Reference proteome</keyword>
<sequence length="34" mass="4029">MPQQIAEFEADSWYFTSHTRKNPGDKIHIQVLCH</sequence>
<name>A4BN14_9GAMM</name>
<organism evidence="1 2">
    <name type="scientific">Nitrococcus mobilis Nb-231</name>
    <dbReference type="NCBI Taxonomy" id="314278"/>
    <lineage>
        <taxon>Bacteria</taxon>
        <taxon>Pseudomonadati</taxon>
        <taxon>Pseudomonadota</taxon>
        <taxon>Gammaproteobacteria</taxon>
        <taxon>Chromatiales</taxon>
        <taxon>Ectothiorhodospiraceae</taxon>
        <taxon>Nitrococcus</taxon>
    </lineage>
</organism>
<evidence type="ECO:0000313" key="1">
    <source>
        <dbReference type="EMBL" id="EAR22613.1"/>
    </source>
</evidence>